<dbReference type="EMBL" id="AP017928">
    <property type="protein sequence ID" value="BBA35804.1"/>
    <property type="molecule type" value="Genomic_DNA"/>
</dbReference>
<evidence type="ECO:0000259" key="4">
    <source>
        <dbReference type="Pfam" id="PF08241"/>
    </source>
</evidence>
<dbReference type="PANTHER" id="PTHR44942:SF4">
    <property type="entry name" value="METHYLTRANSFERASE TYPE 11 DOMAIN-CONTAINING PROTEIN"/>
    <property type="match status" value="1"/>
</dbReference>
<dbReference type="KEGG" id="mmai:sS8_3872"/>
<dbReference type="OrthoDB" id="5642573at2"/>
<evidence type="ECO:0000256" key="3">
    <source>
        <dbReference type="ARBA" id="ARBA00022679"/>
    </source>
</evidence>
<keyword evidence="3 5" id="KW-0808">Transferase</keyword>
<dbReference type="CDD" id="cd02440">
    <property type="entry name" value="AdoMet_MTases"/>
    <property type="match status" value="1"/>
</dbReference>
<protein>
    <submittedName>
        <fullName evidence="5">Putative S-adenosyl-L-methionine-dependent methyltransferase, UbiG-related</fullName>
    </submittedName>
</protein>
<dbReference type="GO" id="GO:0032259">
    <property type="term" value="P:methylation"/>
    <property type="evidence" value="ECO:0007669"/>
    <property type="project" value="UniProtKB-KW"/>
</dbReference>
<dbReference type="Pfam" id="PF08241">
    <property type="entry name" value="Methyltransf_11"/>
    <property type="match status" value="1"/>
</dbReference>
<accession>A0A250KWC1</accession>
<dbReference type="Proteomes" id="UP000266313">
    <property type="component" value="Chromosome"/>
</dbReference>
<dbReference type="RefSeq" id="WP_119631095.1">
    <property type="nucleotide sequence ID" value="NZ_AP017928.1"/>
</dbReference>
<sequence length="249" mass="27839">MSLRTTPVKDPDDVRAFFDRLAPAYRDCHGKAEELLRYRLRIIARLLDGAGHGLLVEIGCGTGMHLFPLAGRFDRVHGTDLSPGMIEQAEFLRLRHPHAERIRLSVASAEALSPVGDAQANVVLCVGALEHMLDQRRALREAWRILKPRGIFVCLTPNADHVWYANLAPRLGLSTRHLSTDRFLGKEKLAELLGSAGFEVELIGSWTFIPRGDMPPYLARLLTLLDSVGRLFRIPSFRGGLYCRALRRG</sequence>
<reference evidence="5 6" key="1">
    <citation type="submission" date="2016-12" db="EMBL/GenBank/DDBJ databases">
        <title>Genome sequencing of Methylocaldum marinum.</title>
        <authorList>
            <person name="Takeuchi M."/>
            <person name="Kamagata Y."/>
            <person name="Hiraoka S."/>
            <person name="Oshima K."/>
            <person name="Hattori M."/>
            <person name="Iwasaki W."/>
        </authorList>
    </citation>
    <scope>NUCLEOTIDE SEQUENCE [LARGE SCALE GENOMIC DNA]</scope>
    <source>
        <strain evidence="5 6">S8</strain>
    </source>
</reference>
<organism evidence="5 6">
    <name type="scientific">Methylocaldum marinum</name>
    <dbReference type="NCBI Taxonomy" id="1432792"/>
    <lineage>
        <taxon>Bacteria</taxon>
        <taxon>Pseudomonadati</taxon>
        <taxon>Pseudomonadota</taxon>
        <taxon>Gammaproteobacteria</taxon>
        <taxon>Methylococcales</taxon>
        <taxon>Methylococcaceae</taxon>
        <taxon>Methylocaldum</taxon>
    </lineage>
</organism>
<dbReference type="InterPro" id="IPR029063">
    <property type="entry name" value="SAM-dependent_MTases_sf"/>
</dbReference>
<keyword evidence="2 5" id="KW-0489">Methyltransferase</keyword>
<evidence type="ECO:0000256" key="1">
    <source>
        <dbReference type="ARBA" id="ARBA00008361"/>
    </source>
</evidence>
<evidence type="ECO:0000313" key="6">
    <source>
        <dbReference type="Proteomes" id="UP000266313"/>
    </source>
</evidence>
<dbReference type="InterPro" id="IPR051052">
    <property type="entry name" value="Diverse_substrate_MTase"/>
</dbReference>
<dbReference type="AlphaFoldDB" id="A0A250KWC1"/>
<comment type="similarity">
    <text evidence="1">Belongs to the methyltransferase superfamily.</text>
</comment>
<gene>
    <name evidence="5" type="ORF">sS8_3872</name>
</gene>
<dbReference type="PANTHER" id="PTHR44942">
    <property type="entry name" value="METHYLTRANSF_11 DOMAIN-CONTAINING PROTEIN"/>
    <property type="match status" value="1"/>
</dbReference>
<keyword evidence="6" id="KW-1185">Reference proteome</keyword>
<dbReference type="Gene3D" id="3.40.50.150">
    <property type="entry name" value="Vaccinia Virus protein VP39"/>
    <property type="match status" value="1"/>
</dbReference>
<dbReference type="InterPro" id="IPR013216">
    <property type="entry name" value="Methyltransf_11"/>
</dbReference>
<evidence type="ECO:0000313" key="5">
    <source>
        <dbReference type="EMBL" id="BBA35804.1"/>
    </source>
</evidence>
<proteinExistence type="inferred from homology"/>
<feature type="domain" description="Methyltransferase type 11" evidence="4">
    <location>
        <begin position="56"/>
        <end position="154"/>
    </location>
</feature>
<name>A0A250KWC1_9GAMM</name>
<dbReference type="SUPFAM" id="SSF53335">
    <property type="entry name" value="S-adenosyl-L-methionine-dependent methyltransferases"/>
    <property type="match status" value="1"/>
</dbReference>
<evidence type="ECO:0000256" key="2">
    <source>
        <dbReference type="ARBA" id="ARBA00022603"/>
    </source>
</evidence>
<dbReference type="GO" id="GO:0008757">
    <property type="term" value="F:S-adenosylmethionine-dependent methyltransferase activity"/>
    <property type="evidence" value="ECO:0007669"/>
    <property type="project" value="InterPro"/>
</dbReference>